<dbReference type="InterPro" id="IPR049730">
    <property type="entry name" value="SNF2/RAD54-like_C"/>
</dbReference>
<accession>B6QJW8</accession>
<dbReference type="Gene3D" id="3.90.550.10">
    <property type="entry name" value="Spore Coat Polysaccharide Biosynthesis Protein SpsA, Chain A"/>
    <property type="match status" value="1"/>
</dbReference>
<evidence type="ECO:0000256" key="5">
    <source>
        <dbReference type="ARBA" id="ARBA00022801"/>
    </source>
</evidence>
<dbReference type="Gene3D" id="3.40.50.10810">
    <property type="entry name" value="Tandem AAA-ATPase domain"/>
    <property type="match status" value="1"/>
</dbReference>
<dbReference type="STRING" id="441960.B6QJW8"/>
<keyword evidence="5" id="KW-0378">Hydrolase</keyword>
<dbReference type="InterPro" id="IPR038718">
    <property type="entry name" value="SNF2-like_sf"/>
</dbReference>
<evidence type="ECO:0000313" key="12">
    <source>
        <dbReference type="Proteomes" id="UP000001294"/>
    </source>
</evidence>
<evidence type="ECO:0000259" key="9">
    <source>
        <dbReference type="PROSITE" id="PS51192"/>
    </source>
</evidence>
<keyword evidence="8" id="KW-0812">Transmembrane</keyword>
<dbReference type="GO" id="GO:0006281">
    <property type="term" value="P:DNA repair"/>
    <property type="evidence" value="ECO:0007669"/>
    <property type="project" value="TreeGrafter"/>
</dbReference>
<dbReference type="InterPro" id="IPR014001">
    <property type="entry name" value="Helicase_ATP-bd"/>
</dbReference>
<dbReference type="InterPro" id="IPR001128">
    <property type="entry name" value="Cyt_P450"/>
</dbReference>
<evidence type="ECO:0000256" key="1">
    <source>
        <dbReference type="ARBA" id="ARBA00005664"/>
    </source>
</evidence>
<feature type="region of interest" description="Disordered" evidence="7">
    <location>
        <begin position="1324"/>
        <end position="1445"/>
    </location>
</feature>
<feature type="domain" description="Helicase ATP-binding" evidence="9">
    <location>
        <begin position="397"/>
        <end position="581"/>
    </location>
</feature>
<dbReference type="SMART" id="SM00490">
    <property type="entry name" value="HELICc"/>
    <property type="match status" value="1"/>
</dbReference>
<evidence type="ECO:0000256" key="8">
    <source>
        <dbReference type="SAM" id="Phobius"/>
    </source>
</evidence>
<dbReference type="CDD" id="cd18008">
    <property type="entry name" value="DEXDc_SHPRH-like"/>
    <property type="match status" value="1"/>
</dbReference>
<dbReference type="Gene3D" id="3.40.50.300">
    <property type="entry name" value="P-loop containing nucleotide triphosphate hydrolases"/>
    <property type="match status" value="1"/>
</dbReference>
<dbReference type="PROSITE" id="PS51192">
    <property type="entry name" value="HELICASE_ATP_BIND_1"/>
    <property type="match status" value="1"/>
</dbReference>
<feature type="transmembrane region" description="Helical" evidence="8">
    <location>
        <begin position="1019"/>
        <end position="1040"/>
    </location>
</feature>
<keyword evidence="2 11" id="KW-0328">Glycosyltransferase</keyword>
<dbReference type="PANTHER" id="PTHR45626">
    <property type="entry name" value="TRANSCRIPTION TERMINATION FACTOR 2-RELATED"/>
    <property type="match status" value="1"/>
</dbReference>
<evidence type="ECO:0000256" key="6">
    <source>
        <dbReference type="ARBA" id="ARBA00022840"/>
    </source>
</evidence>
<organism evidence="11 12">
    <name type="scientific">Talaromyces marneffei (strain ATCC 18224 / CBS 334.59 / QM 7333)</name>
    <name type="common">Penicillium marneffei</name>
    <dbReference type="NCBI Taxonomy" id="441960"/>
    <lineage>
        <taxon>Eukaryota</taxon>
        <taxon>Fungi</taxon>
        <taxon>Dikarya</taxon>
        <taxon>Ascomycota</taxon>
        <taxon>Pezizomycotina</taxon>
        <taxon>Eurotiomycetes</taxon>
        <taxon>Eurotiomycetidae</taxon>
        <taxon>Eurotiales</taxon>
        <taxon>Trichocomaceae</taxon>
        <taxon>Talaromyces</taxon>
        <taxon>Talaromyces sect. Talaromyces</taxon>
    </lineage>
</organism>
<dbReference type="InterPro" id="IPR001650">
    <property type="entry name" value="Helicase_C-like"/>
</dbReference>
<dbReference type="GO" id="GO:0004497">
    <property type="term" value="F:monooxygenase activity"/>
    <property type="evidence" value="ECO:0007669"/>
    <property type="project" value="InterPro"/>
</dbReference>
<dbReference type="InterPro" id="IPR050628">
    <property type="entry name" value="SNF2_RAD54_helicase_TF"/>
</dbReference>
<evidence type="ECO:0000259" key="10">
    <source>
        <dbReference type="PROSITE" id="PS51194"/>
    </source>
</evidence>
<dbReference type="HOGENOM" id="CLU_002183_0_0_1"/>
<evidence type="ECO:0000256" key="4">
    <source>
        <dbReference type="ARBA" id="ARBA00022741"/>
    </source>
</evidence>
<evidence type="ECO:0000256" key="3">
    <source>
        <dbReference type="ARBA" id="ARBA00022679"/>
    </source>
</evidence>
<dbReference type="InterPro" id="IPR036396">
    <property type="entry name" value="Cyt_P450_sf"/>
</dbReference>
<dbReference type="GO" id="GO:0005524">
    <property type="term" value="F:ATP binding"/>
    <property type="evidence" value="ECO:0007669"/>
    <property type="project" value="UniProtKB-KW"/>
</dbReference>
<keyword evidence="4" id="KW-0547">Nucleotide-binding</keyword>
<dbReference type="GO" id="GO:0005506">
    <property type="term" value="F:iron ion binding"/>
    <property type="evidence" value="ECO:0007669"/>
    <property type="project" value="InterPro"/>
</dbReference>
<keyword evidence="6" id="KW-0067">ATP-binding</keyword>
<dbReference type="InterPro" id="IPR000330">
    <property type="entry name" value="SNF2_N"/>
</dbReference>
<dbReference type="VEuPathDB" id="FungiDB:PMAA_101130"/>
<dbReference type="OrthoDB" id="448448at2759"/>
<evidence type="ECO:0000256" key="2">
    <source>
        <dbReference type="ARBA" id="ARBA00022676"/>
    </source>
</evidence>
<protein>
    <submittedName>
        <fullName evidence="11">Alpha-1,6-mannosyltransferase subunit, putative</fullName>
    </submittedName>
</protein>
<dbReference type="SUPFAM" id="SSF48264">
    <property type="entry name" value="Cytochrome P450"/>
    <property type="match status" value="1"/>
</dbReference>
<dbReference type="GO" id="GO:0016787">
    <property type="term" value="F:hydrolase activity"/>
    <property type="evidence" value="ECO:0007669"/>
    <property type="project" value="UniProtKB-KW"/>
</dbReference>
<feature type="region of interest" description="Disordered" evidence="7">
    <location>
        <begin position="1"/>
        <end position="35"/>
    </location>
</feature>
<proteinExistence type="inferred from homology"/>
<reference evidence="12" key="1">
    <citation type="journal article" date="2015" name="Genome Announc.">
        <title>Genome sequence of the AIDS-associated pathogen Penicillium marneffei (ATCC18224) and its near taxonomic relative Talaromyces stipitatus (ATCC10500).</title>
        <authorList>
            <person name="Nierman W.C."/>
            <person name="Fedorova-Abrams N.D."/>
            <person name="Andrianopoulos A."/>
        </authorList>
    </citation>
    <scope>NUCLEOTIDE SEQUENCE [LARGE SCALE GENOMIC DNA]</scope>
    <source>
        <strain evidence="12">ATCC 18224 / CBS 334.59 / QM 7333</strain>
    </source>
</reference>
<feature type="compositionally biased region" description="Low complexity" evidence="7">
    <location>
        <begin position="1423"/>
        <end position="1435"/>
    </location>
</feature>
<dbReference type="GO" id="GO:0016757">
    <property type="term" value="F:glycosyltransferase activity"/>
    <property type="evidence" value="ECO:0007669"/>
    <property type="project" value="UniProtKB-KW"/>
</dbReference>
<dbReference type="GO" id="GO:0016020">
    <property type="term" value="C:membrane"/>
    <property type="evidence" value="ECO:0007669"/>
    <property type="project" value="InterPro"/>
</dbReference>
<dbReference type="InterPro" id="IPR029044">
    <property type="entry name" value="Nucleotide-diphossugar_trans"/>
</dbReference>
<dbReference type="Pfam" id="PF00176">
    <property type="entry name" value="SNF2-rel_dom"/>
    <property type="match status" value="1"/>
</dbReference>
<feature type="compositionally biased region" description="Polar residues" evidence="7">
    <location>
        <begin position="18"/>
        <end position="30"/>
    </location>
</feature>
<dbReference type="Pfam" id="PF00271">
    <property type="entry name" value="Helicase_C"/>
    <property type="match status" value="1"/>
</dbReference>
<keyword evidence="8" id="KW-1133">Transmembrane helix</keyword>
<dbReference type="GO" id="GO:0005634">
    <property type="term" value="C:nucleus"/>
    <property type="evidence" value="ECO:0007669"/>
    <property type="project" value="TreeGrafter"/>
</dbReference>
<feature type="compositionally biased region" description="Pro residues" evidence="7">
    <location>
        <begin position="1396"/>
        <end position="1405"/>
    </location>
</feature>
<comment type="similarity">
    <text evidence="1">Belongs to the glycosyltransferase 34 family.</text>
</comment>
<dbReference type="InterPro" id="IPR008630">
    <property type="entry name" value="Glyco_trans_34"/>
</dbReference>
<keyword evidence="12" id="KW-1185">Reference proteome</keyword>
<dbReference type="PROSITE" id="PS51194">
    <property type="entry name" value="HELICASE_CTER"/>
    <property type="match status" value="1"/>
</dbReference>
<dbReference type="Gene3D" id="1.10.630.10">
    <property type="entry name" value="Cytochrome P450"/>
    <property type="match status" value="1"/>
</dbReference>
<evidence type="ECO:0000256" key="7">
    <source>
        <dbReference type="SAM" id="MobiDB-lite"/>
    </source>
</evidence>
<feature type="compositionally biased region" description="Polar residues" evidence="7">
    <location>
        <begin position="1363"/>
        <end position="1379"/>
    </location>
</feature>
<dbReference type="GO" id="GO:0020037">
    <property type="term" value="F:heme binding"/>
    <property type="evidence" value="ECO:0007669"/>
    <property type="project" value="InterPro"/>
</dbReference>
<gene>
    <name evidence="11" type="ORF">PMAA_101130</name>
</gene>
<feature type="domain" description="Helicase C-terminal" evidence="10">
    <location>
        <begin position="827"/>
        <end position="997"/>
    </location>
</feature>
<sequence>MDTKSSPGSAKRRRLGLSVNSLLNPTSPTGRNPDPISHYRIAQPVLQEKILDTVQVPDIRTGAVYPKLNSNSHPSRHHSELPWLWSDHNTILSDGTLGVNPAVLYDHALGTDSALQSQCQLNREEIPLSTPNPPNEYRPVGDSGSGIEDNTVICYGMVAGIPGECEVPTGRDQASLSPRFAVELKVAQEFLCPSIANLRGSVTIEHGKLLQAILDETSIRIQVTCVLDDLDNRARKPAGLLPQLISCSLSINLYGPKELFEEIGTFFQDYDIYLQDPVDCDLNVRYCNPHRLSSTDPLLCPMTHDLQTNILEAFEIKPNSPHSELLDILDPQEDLSEASQPPEIHTQLERHQKQALSFMLRREQGWNFDSSSGDLWDWKKTSRGRSFINMISGDHQLEEPKQFFGGIIADPMGLGKTLTMIALVAATVQGHRTENFRLEASPDDIENKNPTLIVVPPLLLDTWEEQLSQHVVPGSLAWSRHYGRTRLLDVFELKKLDLILTTYHTISAEWKNRKPADQSILFSTPWERLILDEAHFIRNSSSQMAKAICAVPATARWAVTGTPIQNRLGDLAALFKFLDVDPYGDIKRFDTDITQLWKSGESKQAVERLKRLSRYFILRRPKTTINLPTRKDVRCPVNFTPDERILYEDVKNQAIAHLAEASKSFGRRETSQSITFVNVIQQINTLRIICNLGVHYGSRHDNKAPKYQIDPSEAVDWASIAQRTFNFQCEITSITCQWCKSLLDITERLFSESSNQFVESPLFSQCLIFICPDCRQRLHGDSLSCGHEPPHPFAAVSLNASMLEETVHVPANPVVGGNMATTGLPSKVASLVRQLKAQPSDVKSVVFSTWRMSLDVVESGLKQAQIPCLRFDGKVPQKERKSVIDKFKHDPSVSVLLLTLSCGAVGLTLTEASCAYLMEPHWNPTVEEQALARIHRLGQKKEVTTVRFYIKDTFEERVMELQRSKDELAGTLFSSENAQSGNSTRLEYVKESERNMMDSLSSKSSSVRKIGLDNVELSWPWIILAVALMLTIAHTLRVVYQPGLRVLPGHWLTSFSRLYKIYLVYDGRCPEKQRAMHQKYAFDVIGCITFQSRVGFMEQRKDIADMIAVIGKVLMYGAVIGQVPQLQAEITRYDQSKNVSDRGDFLAWLRREIKRGKDISENDMVYHLANNLLAGSDTTAISLRAIIYFLIKYPHAYRKVTAEIDAADAGGQLSQFITYGESLELKYLQCVSIPPSPCLSNEAYCGVTLPTGTVVGVNPAVVHHDTDIYGADAAEFCPERWLELLRRAAESDESVLFSGAFWKNRHDKYRDAEQQKRNSLLELYTHDSTSNLDPPSRSIVTSSHHRRRSSTSVPPLRLVKEPQLQQPRDSSWGEGSTSGLPAGPNSVRPTTLAPIPGTPSNPLPSPMTLSRSPSPLPGGGWSSPGLAPGSGATSPRYPTTGHGSLSPGAISWASAKAKSDEVRSYPSFSTRNSGFFSRQKHKISASLPRFSLSRDFREQEKLGRGRSSGWRARDNSLKGRLVSLVGNAMRRRRFRFLLSLLLGLVLYLNFWSVLVEAYRGSALGNGRKIVIITASNVEGGVMEWKGAREWAIERVSLWNKKKYAKKWGYEIEITNMVAKKRYAHEWRESWEKVDLIRDAMKKYPNAEWFWWLDLNTFIMEYSYSLENHLFKHLADYTYRDINYYNPLNITHPLTDIYLDPISRSPTGDQDPSSINLILPQDCGGFNLGSFFIRRSDWTDRLLDVWWDPVLYEQKHMQWEHKEQDSLEYLYTNQPWIRSSTAFVPQRRVNSFPPGACGDGTDLGVHYQEKHRDFLVNMAGCSWGRDCWAEIYGYRELSNWLNRTWWEKLKDGITDFWRRWRGVKTLHEEHHEWVQ</sequence>
<dbReference type="SMART" id="SM00487">
    <property type="entry name" value="DEXDc"/>
    <property type="match status" value="1"/>
</dbReference>
<dbReference type="EMBL" id="DS995902">
    <property type="protein sequence ID" value="EEA23526.1"/>
    <property type="molecule type" value="Genomic_DNA"/>
</dbReference>
<dbReference type="PANTHER" id="PTHR45626:SF22">
    <property type="entry name" value="DNA REPAIR PROTEIN RAD5"/>
    <property type="match status" value="1"/>
</dbReference>
<dbReference type="FunFam" id="3.90.550.10:FF:000117">
    <property type="entry name" value="Glycosyltransferase family 34 protein"/>
    <property type="match status" value="1"/>
</dbReference>
<dbReference type="Pfam" id="PF00067">
    <property type="entry name" value="p450"/>
    <property type="match status" value="1"/>
</dbReference>
<dbReference type="InterPro" id="IPR027417">
    <property type="entry name" value="P-loop_NTPase"/>
</dbReference>
<name>B6QJW8_TALMQ</name>
<evidence type="ECO:0000313" key="11">
    <source>
        <dbReference type="EMBL" id="EEA23526.1"/>
    </source>
</evidence>
<dbReference type="Proteomes" id="UP000001294">
    <property type="component" value="Unassembled WGS sequence"/>
</dbReference>
<dbReference type="Pfam" id="PF05637">
    <property type="entry name" value="Glyco_transf_34"/>
    <property type="match status" value="1"/>
</dbReference>
<dbReference type="SUPFAM" id="SSF52540">
    <property type="entry name" value="P-loop containing nucleoside triphosphate hydrolases"/>
    <property type="match status" value="2"/>
</dbReference>
<dbReference type="GO" id="GO:0008094">
    <property type="term" value="F:ATP-dependent activity, acting on DNA"/>
    <property type="evidence" value="ECO:0007669"/>
    <property type="project" value="TreeGrafter"/>
</dbReference>
<keyword evidence="8" id="KW-0472">Membrane</keyword>
<feature type="transmembrane region" description="Helical" evidence="8">
    <location>
        <begin position="1536"/>
        <end position="1554"/>
    </location>
</feature>
<keyword evidence="3 11" id="KW-0808">Transferase</keyword>
<dbReference type="GO" id="GO:0016705">
    <property type="term" value="F:oxidoreductase activity, acting on paired donors, with incorporation or reduction of molecular oxygen"/>
    <property type="evidence" value="ECO:0007669"/>
    <property type="project" value="InterPro"/>
</dbReference>
<dbReference type="CDD" id="cd18793">
    <property type="entry name" value="SF2_C_SNF"/>
    <property type="match status" value="1"/>
</dbReference>